<reference evidence="1" key="1">
    <citation type="submission" date="2014-09" db="EMBL/GenBank/DDBJ databases">
        <authorList>
            <person name="Magalhaes I.L.F."/>
            <person name="Oliveira U."/>
            <person name="Santos F.R."/>
            <person name="Vidigal T.H.D.A."/>
            <person name="Brescovit A.D."/>
            <person name="Santos A.J."/>
        </authorList>
    </citation>
    <scope>NUCLEOTIDE SEQUENCE</scope>
    <source>
        <tissue evidence="1">Shoot tissue taken approximately 20 cm above the soil surface</tissue>
    </source>
</reference>
<proteinExistence type="predicted"/>
<evidence type="ECO:0000313" key="1">
    <source>
        <dbReference type="EMBL" id="JAE38838.1"/>
    </source>
</evidence>
<reference evidence="1" key="2">
    <citation type="journal article" date="2015" name="Data Brief">
        <title>Shoot transcriptome of the giant reed, Arundo donax.</title>
        <authorList>
            <person name="Barrero R.A."/>
            <person name="Guerrero F.D."/>
            <person name="Moolhuijzen P."/>
            <person name="Goolsby J.A."/>
            <person name="Tidwell J."/>
            <person name="Bellgard S.E."/>
            <person name="Bellgard M.I."/>
        </authorList>
    </citation>
    <scope>NUCLEOTIDE SEQUENCE</scope>
    <source>
        <tissue evidence="1">Shoot tissue taken approximately 20 cm above the soil surface</tissue>
    </source>
</reference>
<name>A0A0A9I0Y3_ARUDO</name>
<accession>A0A0A9I0Y3</accession>
<protein>
    <submittedName>
        <fullName evidence="1">Uncharacterized protein</fullName>
    </submittedName>
</protein>
<organism evidence="1">
    <name type="scientific">Arundo donax</name>
    <name type="common">Giant reed</name>
    <name type="synonym">Donax arundinaceus</name>
    <dbReference type="NCBI Taxonomy" id="35708"/>
    <lineage>
        <taxon>Eukaryota</taxon>
        <taxon>Viridiplantae</taxon>
        <taxon>Streptophyta</taxon>
        <taxon>Embryophyta</taxon>
        <taxon>Tracheophyta</taxon>
        <taxon>Spermatophyta</taxon>
        <taxon>Magnoliopsida</taxon>
        <taxon>Liliopsida</taxon>
        <taxon>Poales</taxon>
        <taxon>Poaceae</taxon>
        <taxon>PACMAD clade</taxon>
        <taxon>Arundinoideae</taxon>
        <taxon>Arundineae</taxon>
        <taxon>Arundo</taxon>
    </lineage>
</organism>
<dbReference type="EMBL" id="GBRH01159058">
    <property type="protein sequence ID" value="JAE38838.1"/>
    <property type="molecule type" value="Transcribed_RNA"/>
</dbReference>
<dbReference type="AlphaFoldDB" id="A0A0A9I0Y3"/>
<sequence length="36" mass="4196">MYLYCGNLSSQLGIQCSWKGLQWREVHLAAMRARPK</sequence>